<reference evidence="2" key="1">
    <citation type="submission" date="2023-07" db="EMBL/GenBank/DDBJ databases">
        <title>30 novel species of actinomycetes from the DSMZ collection.</title>
        <authorList>
            <person name="Nouioui I."/>
        </authorList>
    </citation>
    <scope>NUCLEOTIDE SEQUENCE [LARGE SCALE GENOMIC DNA]</scope>
    <source>
        <strain evidence="2">DSM 45834</strain>
    </source>
</reference>
<dbReference type="Proteomes" id="UP001183202">
    <property type="component" value="Unassembled WGS sequence"/>
</dbReference>
<sequence length="78" mass="8899">MTNPDALFRAALEAMPADVLLDLADDLEQAIYSDEVRELDPSSDQMAYVQEAVVLRLRREVESRYRYAAEVVDGLRRP</sequence>
<organism evidence="1 2">
    <name type="scientific">Pseudonocardia charpentierae</name>
    <dbReference type="NCBI Taxonomy" id="3075545"/>
    <lineage>
        <taxon>Bacteria</taxon>
        <taxon>Bacillati</taxon>
        <taxon>Actinomycetota</taxon>
        <taxon>Actinomycetes</taxon>
        <taxon>Pseudonocardiales</taxon>
        <taxon>Pseudonocardiaceae</taxon>
        <taxon>Pseudonocardia</taxon>
    </lineage>
</organism>
<evidence type="ECO:0000313" key="1">
    <source>
        <dbReference type="EMBL" id="MDT0353737.1"/>
    </source>
</evidence>
<protein>
    <submittedName>
        <fullName evidence="1">Uncharacterized protein</fullName>
    </submittedName>
</protein>
<comment type="caution">
    <text evidence="1">The sequence shown here is derived from an EMBL/GenBank/DDBJ whole genome shotgun (WGS) entry which is preliminary data.</text>
</comment>
<name>A0ABU2NID7_9PSEU</name>
<accession>A0ABU2NID7</accession>
<keyword evidence="2" id="KW-1185">Reference proteome</keyword>
<dbReference type="RefSeq" id="WP_311560247.1">
    <property type="nucleotide sequence ID" value="NZ_JAVREJ010000042.1"/>
</dbReference>
<evidence type="ECO:0000313" key="2">
    <source>
        <dbReference type="Proteomes" id="UP001183202"/>
    </source>
</evidence>
<proteinExistence type="predicted"/>
<dbReference type="EMBL" id="JAVREJ010000042">
    <property type="protein sequence ID" value="MDT0353737.1"/>
    <property type="molecule type" value="Genomic_DNA"/>
</dbReference>
<gene>
    <name evidence="1" type="ORF">RM445_30035</name>
</gene>